<gene>
    <name evidence="2" type="ORF">QBC41DRAFT_320802</name>
</gene>
<reference evidence="2" key="1">
    <citation type="submission" date="2023-06" db="EMBL/GenBank/DDBJ databases">
        <title>Genome-scale phylogeny and comparative genomics of the fungal order Sordariales.</title>
        <authorList>
            <consortium name="Lawrence Berkeley National Laboratory"/>
            <person name="Hensen N."/>
            <person name="Bonometti L."/>
            <person name="Westerberg I."/>
            <person name="Brannstrom I.O."/>
            <person name="Guillou S."/>
            <person name="Cros-Aarteil S."/>
            <person name="Calhoun S."/>
            <person name="Haridas S."/>
            <person name="Kuo A."/>
            <person name="Mondo S."/>
            <person name="Pangilinan J."/>
            <person name="Riley R."/>
            <person name="Labutti K."/>
            <person name="Andreopoulos B."/>
            <person name="Lipzen A."/>
            <person name="Chen C."/>
            <person name="Yanf M."/>
            <person name="Daum C."/>
            <person name="Ng V."/>
            <person name="Clum A."/>
            <person name="Steindorff A."/>
            <person name="Ohm R."/>
            <person name="Martin F."/>
            <person name="Silar P."/>
            <person name="Natvig D."/>
            <person name="Lalanne C."/>
            <person name="Gautier V."/>
            <person name="Ament-Velasquez S.L."/>
            <person name="Kruys A."/>
            <person name="Hutchinson M.I."/>
            <person name="Powell A.J."/>
            <person name="Barry K."/>
            <person name="Miller A.N."/>
            <person name="Grigoriev I.V."/>
            <person name="Debuchy R."/>
            <person name="Gladieux P."/>
            <person name="Thoren M.H."/>
            <person name="Johannesson H."/>
        </authorList>
    </citation>
    <scope>NUCLEOTIDE SEQUENCE</scope>
    <source>
        <strain evidence="2">CBS 307.81</strain>
    </source>
</reference>
<organism evidence="2 3">
    <name type="scientific">Cercophora samala</name>
    <dbReference type="NCBI Taxonomy" id="330535"/>
    <lineage>
        <taxon>Eukaryota</taxon>
        <taxon>Fungi</taxon>
        <taxon>Dikarya</taxon>
        <taxon>Ascomycota</taxon>
        <taxon>Pezizomycotina</taxon>
        <taxon>Sordariomycetes</taxon>
        <taxon>Sordariomycetidae</taxon>
        <taxon>Sordariales</taxon>
        <taxon>Lasiosphaeriaceae</taxon>
        <taxon>Cercophora</taxon>
    </lineage>
</organism>
<protein>
    <submittedName>
        <fullName evidence="2">Uncharacterized protein</fullName>
    </submittedName>
</protein>
<dbReference type="AlphaFoldDB" id="A0AA39ZDC9"/>
<comment type="caution">
    <text evidence="2">The sequence shown here is derived from an EMBL/GenBank/DDBJ whole genome shotgun (WGS) entry which is preliminary data.</text>
</comment>
<evidence type="ECO:0000313" key="2">
    <source>
        <dbReference type="EMBL" id="KAK0668874.1"/>
    </source>
</evidence>
<sequence>MTTESTTSPAAQVEEGEKTTTPNTTQTTESNSSVAAGDNTGKGTPADGASGKLKENNSKACLPDSIPKKPTSSEMYSASHYD</sequence>
<dbReference type="EMBL" id="JAULSY010000049">
    <property type="protein sequence ID" value="KAK0668874.1"/>
    <property type="molecule type" value="Genomic_DNA"/>
</dbReference>
<evidence type="ECO:0000256" key="1">
    <source>
        <dbReference type="SAM" id="MobiDB-lite"/>
    </source>
</evidence>
<feature type="compositionally biased region" description="Polar residues" evidence="1">
    <location>
        <begin position="1"/>
        <end position="10"/>
    </location>
</feature>
<feature type="compositionally biased region" description="Low complexity" evidence="1">
    <location>
        <begin position="19"/>
        <end position="29"/>
    </location>
</feature>
<feature type="region of interest" description="Disordered" evidence="1">
    <location>
        <begin position="1"/>
        <end position="82"/>
    </location>
</feature>
<evidence type="ECO:0000313" key="3">
    <source>
        <dbReference type="Proteomes" id="UP001174997"/>
    </source>
</evidence>
<proteinExistence type="predicted"/>
<accession>A0AA39ZDC9</accession>
<dbReference type="Proteomes" id="UP001174997">
    <property type="component" value="Unassembled WGS sequence"/>
</dbReference>
<keyword evidence="3" id="KW-1185">Reference proteome</keyword>
<name>A0AA39ZDC9_9PEZI</name>